<feature type="domain" description="DUF8040" evidence="1">
    <location>
        <begin position="35"/>
        <end position="125"/>
    </location>
</feature>
<keyword evidence="2" id="KW-1185">Reference proteome</keyword>
<proteinExistence type="predicted"/>
<accession>A0AB40CNX6</accession>
<gene>
    <name evidence="3" type="primary">LOC120278513</name>
</gene>
<reference evidence="3" key="1">
    <citation type="submission" date="2025-08" db="UniProtKB">
        <authorList>
            <consortium name="RefSeq"/>
        </authorList>
    </citation>
    <scope>IDENTIFICATION</scope>
</reference>
<evidence type="ECO:0000313" key="3">
    <source>
        <dbReference type="RefSeq" id="XP_039141227.1"/>
    </source>
</evidence>
<dbReference type="RefSeq" id="XP_039141227.1">
    <property type="nucleotide sequence ID" value="XM_039285293.1"/>
</dbReference>
<evidence type="ECO:0000313" key="2">
    <source>
        <dbReference type="Proteomes" id="UP001515500"/>
    </source>
</evidence>
<dbReference type="PANTHER" id="PTHR22930">
    <property type="match status" value="1"/>
</dbReference>
<organism evidence="2 3">
    <name type="scientific">Dioscorea cayennensis subsp. rotundata</name>
    <name type="common">White Guinea yam</name>
    <name type="synonym">Dioscorea rotundata</name>
    <dbReference type="NCBI Taxonomy" id="55577"/>
    <lineage>
        <taxon>Eukaryota</taxon>
        <taxon>Viridiplantae</taxon>
        <taxon>Streptophyta</taxon>
        <taxon>Embryophyta</taxon>
        <taxon>Tracheophyta</taxon>
        <taxon>Spermatophyta</taxon>
        <taxon>Magnoliopsida</taxon>
        <taxon>Liliopsida</taxon>
        <taxon>Dioscoreales</taxon>
        <taxon>Dioscoreaceae</taxon>
        <taxon>Dioscorea</taxon>
    </lineage>
</organism>
<dbReference type="InterPro" id="IPR045249">
    <property type="entry name" value="HARBI1-like"/>
</dbReference>
<sequence>MTTYGVGFFYFTFILRRDSERRAINERAFARYESQRDIIDSLIKSDDNNCIWELRMCTNTFAHLCEVLRVRGGLVQLGRVTIEEQVIAFLNILAHHTKNRSIQGRFSRSGQTISRYCYRVLAAVLRLQDELFVKPQPIPENSGESKWKWFKGCLGALDGTYIAVTPNAADRPRYQTRKGVLRCFGLLKKRWGILRSPSFYPIRTQSRMILACCLLHNFIRIDMAVDPEEFAPLANNEMPIGEEPLVGTVEPSNEWTEKRDNLAQEMWHDFRCRREHQCLNEIVQNGK</sequence>
<name>A0AB40CNX6_DIOCR</name>
<dbReference type="GeneID" id="120278513"/>
<evidence type="ECO:0000259" key="1">
    <source>
        <dbReference type="Pfam" id="PF26138"/>
    </source>
</evidence>
<dbReference type="Pfam" id="PF26138">
    <property type="entry name" value="DUF8040"/>
    <property type="match status" value="1"/>
</dbReference>
<dbReference type="InterPro" id="IPR058353">
    <property type="entry name" value="DUF8040"/>
</dbReference>
<dbReference type="PANTHER" id="PTHR22930:SF293">
    <property type="entry name" value="PROTEIN ALP1-LIKE"/>
    <property type="match status" value="1"/>
</dbReference>
<protein>
    <submittedName>
        <fullName evidence="3">Uncharacterized protein LOC120278513</fullName>
    </submittedName>
</protein>
<dbReference type="AlphaFoldDB" id="A0AB40CNX6"/>
<dbReference type="Proteomes" id="UP001515500">
    <property type="component" value="Chromosome 16"/>
</dbReference>